<gene>
    <name evidence="1" type="ORF">GCM10022207_93670</name>
</gene>
<evidence type="ECO:0000313" key="2">
    <source>
        <dbReference type="Proteomes" id="UP001501563"/>
    </source>
</evidence>
<dbReference type="InterPro" id="IPR046198">
    <property type="entry name" value="DUF6230"/>
</dbReference>
<organism evidence="1 2">
    <name type="scientific">Streptomyces lannensis</name>
    <dbReference type="NCBI Taxonomy" id="766498"/>
    <lineage>
        <taxon>Bacteria</taxon>
        <taxon>Bacillati</taxon>
        <taxon>Actinomycetota</taxon>
        <taxon>Actinomycetes</taxon>
        <taxon>Kitasatosporales</taxon>
        <taxon>Streptomycetaceae</taxon>
        <taxon>Streptomyces</taxon>
    </lineage>
</organism>
<accession>A0ABP7LVD6</accession>
<evidence type="ECO:0000313" key="1">
    <source>
        <dbReference type="EMBL" id="GAA3909433.1"/>
    </source>
</evidence>
<keyword evidence="2" id="KW-1185">Reference proteome</keyword>
<sequence>MLHRSGRTSWRRFGAILVPSLAAAAALGIGMAQGALAASFLISGQRFQLSADILSGRGVSIYPMVDVTRKGALVPVVVLGFRHAQINRLCLSVVIPIPVLGPYTLVVTGGTGRPVEAANLFIDATSVAAAQANTKNIDIGVAAGAVTKGPINPKDRNSRWFDPNVFAQQAQSVVLKNVRVISVATSAGTLNVPNFRMRVEQGNNPCF</sequence>
<proteinExistence type="predicted"/>
<protein>
    <submittedName>
        <fullName evidence="1">DUF6230 family protein</fullName>
    </submittedName>
</protein>
<name>A0ABP7LVD6_9ACTN</name>
<reference evidence="2" key="1">
    <citation type="journal article" date="2019" name="Int. J. Syst. Evol. Microbiol.">
        <title>The Global Catalogue of Microorganisms (GCM) 10K type strain sequencing project: providing services to taxonomists for standard genome sequencing and annotation.</title>
        <authorList>
            <consortium name="The Broad Institute Genomics Platform"/>
            <consortium name="The Broad Institute Genome Sequencing Center for Infectious Disease"/>
            <person name="Wu L."/>
            <person name="Ma J."/>
        </authorList>
    </citation>
    <scope>NUCLEOTIDE SEQUENCE [LARGE SCALE GENOMIC DNA]</scope>
    <source>
        <strain evidence="2">JCM 16578</strain>
    </source>
</reference>
<dbReference type="RefSeq" id="WP_345554743.1">
    <property type="nucleotide sequence ID" value="NZ_BAAAZA010000084.1"/>
</dbReference>
<dbReference type="Pfam" id="PF19741">
    <property type="entry name" value="DUF6230"/>
    <property type="match status" value="1"/>
</dbReference>
<dbReference type="Proteomes" id="UP001501563">
    <property type="component" value="Unassembled WGS sequence"/>
</dbReference>
<dbReference type="EMBL" id="BAAAZA010000084">
    <property type="protein sequence ID" value="GAA3909433.1"/>
    <property type="molecule type" value="Genomic_DNA"/>
</dbReference>
<comment type="caution">
    <text evidence="1">The sequence shown here is derived from an EMBL/GenBank/DDBJ whole genome shotgun (WGS) entry which is preliminary data.</text>
</comment>